<dbReference type="InterPro" id="IPR029472">
    <property type="entry name" value="Copia-like_N"/>
</dbReference>
<dbReference type="EMBL" id="JAATIQ010000054">
    <property type="protein sequence ID" value="KAF4392159.1"/>
    <property type="molecule type" value="Genomic_DNA"/>
</dbReference>
<evidence type="ECO:0000313" key="3">
    <source>
        <dbReference type="EMBL" id="KAF4392159.1"/>
    </source>
</evidence>
<organism evidence="3 4">
    <name type="scientific">Cannabis sativa</name>
    <name type="common">Hemp</name>
    <name type="synonym">Marijuana</name>
    <dbReference type="NCBI Taxonomy" id="3483"/>
    <lineage>
        <taxon>Eukaryota</taxon>
        <taxon>Viridiplantae</taxon>
        <taxon>Streptophyta</taxon>
        <taxon>Embryophyta</taxon>
        <taxon>Tracheophyta</taxon>
        <taxon>Spermatophyta</taxon>
        <taxon>Magnoliopsida</taxon>
        <taxon>eudicotyledons</taxon>
        <taxon>Gunneridae</taxon>
        <taxon>Pentapetalae</taxon>
        <taxon>rosids</taxon>
        <taxon>fabids</taxon>
        <taxon>Rosales</taxon>
        <taxon>Cannabaceae</taxon>
        <taxon>Cannabis</taxon>
    </lineage>
</organism>
<reference evidence="3 4" key="1">
    <citation type="journal article" date="2020" name="bioRxiv">
        <title>Sequence and annotation of 42 cannabis genomes reveals extensive copy number variation in cannabinoid synthesis and pathogen resistance genes.</title>
        <authorList>
            <person name="Mckernan K.J."/>
            <person name="Helbert Y."/>
            <person name="Kane L.T."/>
            <person name="Ebling H."/>
            <person name="Zhang L."/>
            <person name="Liu B."/>
            <person name="Eaton Z."/>
            <person name="Mclaughlin S."/>
            <person name="Kingan S."/>
            <person name="Baybayan P."/>
            <person name="Concepcion G."/>
            <person name="Jordan M."/>
            <person name="Riva A."/>
            <person name="Barbazuk W."/>
            <person name="Harkins T."/>
        </authorList>
    </citation>
    <scope>NUCLEOTIDE SEQUENCE [LARGE SCALE GENOMIC DNA]</scope>
    <source>
        <strain evidence="4">cv. Jamaican Lion 4</strain>
        <tissue evidence="3">Leaf</tissue>
    </source>
</reference>
<evidence type="ECO:0000256" key="1">
    <source>
        <dbReference type="SAM" id="MobiDB-lite"/>
    </source>
</evidence>
<dbReference type="Pfam" id="PF14244">
    <property type="entry name" value="Retrotran_gag_3"/>
    <property type="match status" value="1"/>
</dbReference>
<proteinExistence type="predicted"/>
<evidence type="ECO:0000259" key="2">
    <source>
        <dbReference type="Pfam" id="PF14244"/>
    </source>
</evidence>
<accession>A0A7J6HCE1</accession>
<feature type="compositionally biased region" description="Basic and acidic residues" evidence="1">
    <location>
        <begin position="40"/>
        <end position="67"/>
    </location>
</feature>
<evidence type="ECO:0000313" key="4">
    <source>
        <dbReference type="Proteomes" id="UP000583929"/>
    </source>
</evidence>
<comment type="caution">
    <text evidence="3">The sequence shown here is derived from an EMBL/GenBank/DDBJ whole genome shotgun (WGS) entry which is preliminary data.</text>
</comment>
<protein>
    <recommendedName>
        <fullName evidence="2">Retrotransposon Copia-like N-terminal domain-containing protein</fullName>
    </recommendedName>
</protein>
<name>A0A7J6HCE1_CANSA</name>
<dbReference type="AlphaFoldDB" id="A0A7J6HCE1"/>
<gene>
    <name evidence="3" type="ORF">G4B88_026148</name>
</gene>
<feature type="domain" description="Retrotransposon Copia-like N-terminal" evidence="2">
    <location>
        <begin position="65"/>
        <end position="89"/>
    </location>
</feature>
<dbReference type="Proteomes" id="UP000583929">
    <property type="component" value="Unassembled WGS sequence"/>
</dbReference>
<feature type="region of interest" description="Disordered" evidence="1">
    <location>
        <begin position="34"/>
        <end position="67"/>
    </location>
</feature>
<sequence length="137" mass="15416">MKCYFPKEIRAGDNSCSTSQLNLLTIPLENLNYAPNGDNVHTDPPLRRPNLHRSDRPTPEDPSSRDHPGLILVSSVLTVANYQSWKHAISIYFSSPSSRSLPWILALMIPLRHLISPIHVNTNFFNEPTAPTECNTQ</sequence>
<keyword evidence="4" id="KW-1185">Reference proteome</keyword>